<dbReference type="AlphaFoldDB" id="A0A8S3CB83"/>
<feature type="non-terminal residue" evidence="6">
    <location>
        <position position="1"/>
    </location>
</feature>
<evidence type="ECO:0000259" key="2">
    <source>
        <dbReference type="Pfam" id="PF08030"/>
    </source>
</evidence>
<dbReference type="EMBL" id="CAJOBH010057172">
    <property type="protein sequence ID" value="CAF4407641.1"/>
    <property type="molecule type" value="Genomic_DNA"/>
</dbReference>
<name>A0A8S3CB83_9BILA</name>
<evidence type="ECO:0000313" key="7">
    <source>
        <dbReference type="Proteomes" id="UP000681720"/>
    </source>
</evidence>
<sequence length="52" mass="6255">VDFIWVTREQRSLEWFISLLAQMEIEQQRLRQISDKGSLLEFHLYVTSAQSQ</sequence>
<feature type="non-terminal residue" evidence="6">
    <location>
        <position position="52"/>
    </location>
</feature>
<evidence type="ECO:0000313" key="4">
    <source>
        <dbReference type="EMBL" id="CAF4550211.1"/>
    </source>
</evidence>
<dbReference type="GO" id="GO:0016491">
    <property type="term" value="F:oxidoreductase activity"/>
    <property type="evidence" value="ECO:0007669"/>
    <property type="project" value="UniProtKB-KW"/>
</dbReference>
<evidence type="ECO:0000313" key="3">
    <source>
        <dbReference type="EMBL" id="CAF4407641.1"/>
    </source>
</evidence>
<dbReference type="Proteomes" id="UP000681720">
    <property type="component" value="Unassembled WGS sequence"/>
</dbReference>
<accession>A0A8S3CB83</accession>
<dbReference type="EMBL" id="CAJOBJ010176891">
    <property type="protein sequence ID" value="CAF4903765.1"/>
    <property type="molecule type" value="Genomic_DNA"/>
</dbReference>
<dbReference type="InterPro" id="IPR039261">
    <property type="entry name" value="FNR_nucleotide-bd"/>
</dbReference>
<evidence type="ECO:0000256" key="1">
    <source>
        <dbReference type="ARBA" id="ARBA00023002"/>
    </source>
</evidence>
<dbReference type="Proteomes" id="UP000676336">
    <property type="component" value="Unassembled WGS sequence"/>
</dbReference>
<evidence type="ECO:0000313" key="5">
    <source>
        <dbReference type="EMBL" id="CAF4567244.1"/>
    </source>
</evidence>
<protein>
    <recommendedName>
        <fullName evidence="2">Ferric reductase NAD binding domain-containing protein</fullName>
    </recommendedName>
</protein>
<gene>
    <name evidence="3" type="ORF">BYL167_LOCUS31841</name>
    <name evidence="5" type="ORF">BYL167_LOCUS38758</name>
    <name evidence="6" type="ORF">GIL414_LOCUS51972</name>
    <name evidence="4" type="ORF">SMN809_LOCUS36998</name>
</gene>
<dbReference type="Pfam" id="PF08030">
    <property type="entry name" value="NAD_binding_6"/>
    <property type="match status" value="1"/>
</dbReference>
<dbReference type="InterPro" id="IPR013121">
    <property type="entry name" value="Fe_red_NAD-bd_6"/>
</dbReference>
<comment type="caution">
    <text evidence="6">The sequence shown here is derived from an EMBL/GenBank/DDBJ whole genome shotgun (WGS) entry which is preliminary data.</text>
</comment>
<dbReference type="Proteomes" id="UP000681967">
    <property type="component" value="Unassembled WGS sequence"/>
</dbReference>
<dbReference type="Gene3D" id="3.40.50.80">
    <property type="entry name" value="Nucleotide-binding domain of ferredoxin-NADP reductase (FNR) module"/>
    <property type="match status" value="1"/>
</dbReference>
<evidence type="ECO:0000313" key="6">
    <source>
        <dbReference type="EMBL" id="CAF4903765.1"/>
    </source>
</evidence>
<proteinExistence type="predicted"/>
<dbReference type="EMBL" id="CAJOBH010091440">
    <property type="protein sequence ID" value="CAF4567244.1"/>
    <property type="molecule type" value="Genomic_DNA"/>
</dbReference>
<dbReference type="EMBL" id="CAJOBI010092746">
    <property type="protein sequence ID" value="CAF4550211.1"/>
    <property type="molecule type" value="Genomic_DNA"/>
</dbReference>
<feature type="domain" description="Ferric reductase NAD binding" evidence="2">
    <location>
        <begin position="2"/>
        <end position="50"/>
    </location>
</feature>
<reference evidence="6" key="1">
    <citation type="submission" date="2021-02" db="EMBL/GenBank/DDBJ databases">
        <authorList>
            <person name="Nowell W R."/>
        </authorList>
    </citation>
    <scope>NUCLEOTIDE SEQUENCE</scope>
</reference>
<organism evidence="6 7">
    <name type="scientific">Rotaria magnacalcarata</name>
    <dbReference type="NCBI Taxonomy" id="392030"/>
    <lineage>
        <taxon>Eukaryota</taxon>
        <taxon>Metazoa</taxon>
        <taxon>Spiralia</taxon>
        <taxon>Gnathifera</taxon>
        <taxon>Rotifera</taxon>
        <taxon>Eurotatoria</taxon>
        <taxon>Bdelloidea</taxon>
        <taxon>Philodinida</taxon>
        <taxon>Philodinidae</taxon>
        <taxon>Rotaria</taxon>
    </lineage>
</organism>
<keyword evidence="1" id="KW-0560">Oxidoreductase</keyword>